<proteinExistence type="predicted"/>
<dbReference type="Proteomes" id="UP000071927">
    <property type="component" value="Unassembled WGS sequence"/>
</dbReference>
<dbReference type="AlphaFoldDB" id="A0A139QMG3"/>
<accession>A0A139QMG3</accession>
<organism evidence="2 4">
    <name type="scientific">Streptococcus gallolyticus</name>
    <dbReference type="NCBI Taxonomy" id="315405"/>
    <lineage>
        <taxon>Bacteria</taxon>
        <taxon>Bacillati</taxon>
        <taxon>Bacillota</taxon>
        <taxon>Bacilli</taxon>
        <taxon>Lactobacillales</taxon>
        <taxon>Streptococcaceae</taxon>
        <taxon>Streptococcus</taxon>
    </lineage>
</organism>
<comment type="caution">
    <text evidence="2">The sequence shown here is derived from an EMBL/GenBank/DDBJ whole genome shotgun (WGS) entry which is preliminary data.</text>
</comment>
<evidence type="ECO:0000313" key="1">
    <source>
        <dbReference type="EMBL" id="KXT63836.1"/>
    </source>
</evidence>
<evidence type="ECO:0000313" key="3">
    <source>
        <dbReference type="Proteomes" id="UP000070198"/>
    </source>
</evidence>
<dbReference type="EMBL" id="LQOF01000440">
    <property type="protein sequence ID" value="KXT63836.1"/>
    <property type="molecule type" value="Genomic_DNA"/>
</dbReference>
<sequence length="57" mass="6404">MAICGLLHLLNQYEIRLSDKSIDDNCDFFCSVIWKLTKNLPLGGLVFNGTALYALIK</sequence>
<reference evidence="3 4" key="1">
    <citation type="submission" date="2016-01" db="EMBL/GenBank/DDBJ databases">
        <title>Highly variable Streptococcus oralis are common among viridans streptococci isolated from primates.</title>
        <authorList>
            <person name="Denapaite D."/>
            <person name="Rieger M."/>
            <person name="Koendgen S."/>
            <person name="Brueckner R."/>
            <person name="Ochigava I."/>
            <person name="Kappeler P."/>
            <person name="Maetz-Rensing K."/>
            <person name="Leendertz F."/>
            <person name="Hakenbeck R."/>
        </authorList>
    </citation>
    <scope>NUCLEOTIDE SEQUENCE [LARGE SCALE GENOMIC DNA]</scope>
    <source>
        <strain evidence="1 3">DD02</strain>
        <strain evidence="2 4">DD03</strain>
    </source>
</reference>
<evidence type="ECO:0000313" key="4">
    <source>
        <dbReference type="Proteomes" id="UP000071927"/>
    </source>
</evidence>
<protein>
    <submittedName>
        <fullName evidence="2">Uncharacterized protein</fullName>
    </submittedName>
</protein>
<evidence type="ECO:0000313" key="2">
    <source>
        <dbReference type="EMBL" id="KXU03717.1"/>
    </source>
</evidence>
<name>A0A139QMG3_9STRE</name>
<gene>
    <name evidence="1" type="ORF">SGADD02_02143</name>
    <name evidence="2" type="ORF">SGADD03_02122</name>
</gene>
<dbReference type="Proteomes" id="UP000070198">
    <property type="component" value="Unassembled WGS sequence"/>
</dbReference>
<dbReference type="EMBL" id="LQXV01000428">
    <property type="protein sequence ID" value="KXU03717.1"/>
    <property type="molecule type" value="Genomic_DNA"/>
</dbReference>